<evidence type="ECO:0000256" key="1">
    <source>
        <dbReference type="SAM" id="Coils"/>
    </source>
</evidence>
<evidence type="ECO:0008006" key="5">
    <source>
        <dbReference type="Google" id="ProtNLM"/>
    </source>
</evidence>
<keyword evidence="1" id="KW-0175">Coiled coil</keyword>
<feature type="coiled-coil region" evidence="1">
    <location>
        <begin position="144"/>
        <end position="171"/>
    </location>
</feature>
<organism evidence="3 4">
    <name type="scientific">Candidatus Yanofskybacteria bacterium RIFCSPHIGHO2_01_FULL_41_21</name>
    <dbReference type="NCBI Taxonomy" id="1802660"/>
    <lineage>
        <taxon>Bacteria</taxon>
        <taxon>Candidatus Yanofskyibacteriota</taxon>
    </lineage>
</organism>
<proteinExistence type="predicted"/>
<protein>
    <recommendedName>
        <fullName evidence="5">DUF5667 domain-containing protein</fullName>
    </recommendedName>
</protein>
<feature type="signal peptide" evidence="2">
    <location>
        <begin position="1"/>
        <end position="26"/>
    </location>
</feature>
<accession>A0A1F8EC71</accession>
<dbReference type="Proteomes" id="UP000178520">
    <property type="component" value="Unassembled WGS sequence"/>
</dbReference>
<name>A0A1F8EC71_9BACT</name>
<dbReference type="EMBL" id="MGJA01000011">
    <property type="protein sequence ID" value="OGM97585.1"/>
    <property type="molecule type" value="Genomic_DNA"/>
</dbReference>
<evidence type="ECO:0000313" key="4">
    <source>
        <dbReference type="Proteomes" id="UP000178520"/>
    </source>
</evidence>
<comment type="caution">
    <text evidence="3">The sequence shown here is derived from an EMBL/GenBank/DDBJ whole genome shotgun (WGS) entry which is preliminary data.</text>
</comment>
<sequence length="183" mass="20210">MKNVKKASVFAVSLALVFSVAVSVNAKNENSEDNPSVEKRELAALQAEDHRNAVADVVLELKEVAGKDENIGEEVREVAKAQEDSSNDSADAIEKVENRNGFVTFLFGTDYKNIGILRSEIVTTENSIDRLTKARNRATSAEVKIDLDVQIEALQAEKAELENFVETNEDKFSILGWLVKLLN</sequence>
<feature type="chain" id="PRO_5009535336" description="DUF5667 domain-containing protein" evidence="2">
    <location>
        <begin position="27"/>
        <end position="183"/>
    </location>
</feature>
<dbReference type="STRING" id="1802660.A2735_01675"/>
<gene>
    <name evidence="3" type="ORF">A2735_01675</name>
</gene>
<reference evidence="3 4" key="1">
    <citation type="journal article" date="2016" name="Nat. Commun.">
        <title>Thousands of microbial genomes shed light on interconnected biogeochemical processes in an aquifer system.</title>
        <authorList>
            <person name="Anantharaman K."/>
            <person name="Brown C.T."/>
            <person name="Hug L.A."/>
            <person name="Sharon I."/>
            <person name="Castelle C.J."/>
            <person name="Probst A.J."/>
            <person name="Thomas B.C."/>
            <person name="Singh A."/>
            <person name="Wilkins M.J."/>
            <person name="Karaoz U."/>
            <person name="Brodie E.L."/>
            <person name="Williams K.H."/>
            <person name="Hubbard S.S."/>
            <person name="Banfield J.F."/>
        </authorList>
    </citation>
    <scope>NUCLEOTIDE SEQUENCE [LARGE SCALE GENOMIC DNA]</scope>
</reference>
<evidence type="ECO:0000313" key="3">
    <source>
        <dbReference type="EMBL" id="OGM97585.1"/>
    </source>
</evidence>
<evidence type="ECO:0000256" key="2">
    <source>
        <dbReference type="SAM" id="SignalP"/>
    </source>
</evidence>
<keyword evidence="2" id="KW-0732">Signal</keyword>
<dbReference type="AlphaFoldDB" id="A0A1F8EC71"/>